<protein>
    <submittedName>
        <fullName evidence="1">Uncharacterized protein</fullName>
    </submittedName>
</protein>
<dbReference type="EMBL" id="GBRH01190685">
    <property type="protein sequence ID" value="JAE07211.1"/>
    <property type="molecule type" value="Transcribed_RNA"/>
</dbReference>
<organism evidence="1">
    <name type="scientific">Arundo donax</name>
    <name type="common">Giant reed</name>
    <name type="synonym">Donax arundinaceus</name>
    <dbReference type="NCBI Taxonomy" id="35708"/>
    <lineage>
        <taxon>Eukaryota</taxon>
        <taxon>Viridiplantae</taxon>
        <taxon>Streptophyta</taxon>
        <taxon>Embryophyta</taxon>
        <taxon>Tracheophyta</taxon>
        <taxon>Spermatophyta</taxon>
        <taxon>Magnoliopsida</taxon>
        <taxon>Liliopsida</taxon>
        <taxon>Poales</taxon>
        <taxon>Poaceae</taxon>
        <taxon>PACMAD clade</taxon>
        <taxon>Arundinoideae</taxon>
        <taxon>Arundineae</taxon>
        <taxon>Arundo</taxon>
    </lineage>
</organism>
<reference evidence="1" key="2">
    <citation type="journal article" date="2015" name="Data Brief">
        <title>Shoot transcriptome of the giant reed, Arundo donax.</title>
        <authorList>
            <person name="Barrero R.A."/>
            <person name="Guerrero F.D."/>
            <person name="Moolhuijzen P."/>
            <person name="Goolsby J.A."/>
            <person name="Tidwell J."/>
            <person name="Bellgard S.E."/>
            <person name="Bellgard M.I."/>
        </authorList>
    </citation>
    <scope>NUCLEOTIDE SEQUENCE</scope>
    <source>
        <tissue evidence="1">Shoot tissue taken approximately 20 cm above the soil surface</tissue>
    </source>
</reference>
<accession>A0A0A9FAQ2</accession>
<proteinExistence type="predicted"/>
<dbReference type="AlphaFoldDB" id="A0A0A9FAQ2"/>
<name>A0A0A9FAQ2_ARUDO</name>
<reference evidence="1" key="1">
    <citation type="submission" date="2014-09" db="EMBL/GenBank/DDBJ databases">
        <authorList>
            <person name="Magalhaes I.L.F."/>
            <person name="Oliveira U."/>
            <person name="Santos F.R."/>
            <person name="Vidigal T.H.D.A."/>
            <person name="Brescovit A.D."/>
            <person name="Santos A.J."/>
        </authorList>
    </citation>
    <scope>NUCLEOTIDE SEQUENCE</scope>
    <source>
        <tissue evidence="1">Shoot tissue taken approximately 20 cm above the soil surface</tissue>
    </source>
</reference>
<evidence type="ECO:0000313" key="1">
    <source>
        <dbReference type="EMBL" id="JAE07211.1"/>
    </source>
</evidence>
<sequence length="86" mass="9101">MEASEALASDGGIANGLARALGSRSQRVAEAACNAIMDLSASSVGRERLAGSPVLPRILWNLFTDLLIAEAPSSQKEIRKQIKFCT</sequence>